<organism evidence="1 2">
    <name type="scientific">Halteria grandinella</name>
    <dbReference type="NCBI Taxonomy" id="5974"/>
    <lineage>
        <taxon>Eukaryota</taxon>
        <taxon>Sar</taxon>
        <taxon>Alveolata</taxon>
        <taxon>Ciliophora</taxon>
        <taxon>Intramacronucleata</taxon>
        <taxon>Spirotrichea</taxon>
        <taxon>Stichotrichia</taxon>
        <taxon>Sporadotrichida</taxon>
        <taxon>Halteriidae</taxon>
        <taxon>Halteria</taxon>
    </lineage>
</organism>
<evidence type="ECO:0000313" key="1">
    <source>
        <dbReference type="EMBL" id="TNV77771.1"/>
    </source>
</evidence>
<evidence type="ECO:0000313" key="2">
    <source>
        <dbReference type="Proteomes" id="UP000785679"/>
    </source>
</evidence>
<dbReference type="EMBL" id="RRYP01011376">
    <property type="protein sequence ID" value="TNV77771.1"/>
    <property type="molecule type" value="Genomic_DNA"/>
</dbReference>
<comment type="caution">
    <text evidence="1">The sequence shown here is derived from an EMBL/GenBank/DDBJ whole genome shotgun (WGS) entry which is preliminary data.</text>
</comment>
<accession>A0A8J8NPA3</accession>
<sequence length="71" mass="8459">MCDLNGMLNDLWYQQVAVSLWPDQLHSMIYPFRCSSAELLQMKLLFRSYHLSKQRVQQALRCCRISNTQYS</sequence>
<dbReference type="AlphaFoldDB" id="A0A8J8NPA3"/>
<keyword evidence="2" id="KW-1185">Reference proteome</keyword>
<name>A0A8J8NPA3_HALGN</name>
<gene>
    <name evidence="1" type="ORF">FGO68_gene7267</name>
</gene>
<reference evidence="1" key="1">
    <citation type="submission" date="2019-06" db="EMBL/GenBank/DDBJ databases">
        <authorList>
            <person name="Zheng W."/>
        </authorList>
    </citation>
    <scope>NUCLEOTIDE SEQUENCE</scope>
    <source>
        <strain evidence="1">QDHG01</strain>
    </source>
</reference>
<proteinExistence type="predicted"/>
<protein>
    <submittedName>
        <fullName evidence="1">Uncharacterized protein</fullName>
    </submittedName>
</protein>
<dbReference type="Proteomes" id="UP000785679">
    <property type="component" value="Unassembled WGS sequence"/>
</dbReference>